<protein>
    <submittedName>
        <fullName evidence="2">Uncharacterized protein</fullName>
    </submittedName>
</protein>
<keyword evidence="1" id="KW-0472">Membrane</keyword>
<feature type="transmembrane region" description="Helical" evidence="1">
    <location>
        <begin position="6"/>
        <end position="23"/>
    </location>
</feature>
<dbReference type="Proteomes" id="UP000541425">
    <property type="component" value="Unassembled WGS sequence"/>
</dbReference>
<name>A0A7W5UJW4_9BACT</name>
<dbReference type="EMBL" id="JACICA010000010">
    <property type="protein sequence ID" value="MBB3703290.1"/>
    <property type="molecule type" value="Genomic_DNA"/>
</dbReference>
<gene>
    <name evidence="2" type="ORF">FHS60_001772</name>
</gene>
<proteinExistence type="predicted"/>
<evidence type="ECO:0000256" key="1">
    <source>
        <dbReference type="SAM" id="Phobius"/>
    </source>
</evidence>
<evidence type="ECO:0000313" key="3">
    <source>
        <dbReference type="Proteomes" id="UP000541425"/>
    </source>
</evidence>
<organism evidence="2 3">
    <name type="scientific">Alloprevotella rava</name>
    <dbReference type="NCBI Taxonomy" id="671218"/>
    <lineage>
        <taxon>Bacteria</taxon>
        <taxon>Pseudomonadati</taxon>
        <taxon>Bacteroidota</taxon>
        <taxon>Bacteroidia</taxon>
        <taxon>Bacteroidales</taxon>
        <taxon>Prevotellaceae</taxon>
        <taxon>Alloprevotella</taxon>
    </lineage>
</organism>
<dbReference type="AlphaFoldDB" id="A0A7W5UJW4"/>
<evidence type="ECO:0000313" key="2">
    <source>
        <dbReference type="EMBL" id="MBB3703290.1"/>
    </source>
</evidence>
<accession>A0A7W5UJW4</accession>
<sequence length="95" mass="11112">MSADAIRISADILIVFLPILIILKNKHIQILKRNKERLNPKLSSKAQDYLEKEKTKRDRPHEAVAFERNILRWWLNTLNDELSVLDVGSDNHNII</sequence>
<keyword evidence="1" id="KW-0812">Transmembrane</keyword>
<keyword evidence="1" id="KW-1133">Transmembrane helix</keyword>
<comment type="caution">
    <text evidence="2">The sequence shown here is derived from an EMBL/GenBank/DDBJ whole genome shotgun (WGS) entry which is preliminary data.</text>
</comment>
<reference evidence="2 3" key="1">
    <citation type="submission" date="2020-08" db="EMBL/GenBank/DDBJ databases">
        <title>Genomic Encyclopedia of Type Strains, Phase IV (KMG-IV): sequencing the most valuable type-strain genomes for metagenomic binning, comparative biology and taxonomic classification.</title>
        <authorList>
            <person name="Goeker M."/>
        </authorList>
    </citation>
    <scope>NUCLEOTIDE SEQUENCE [LARGE SCALE GENOMIC DNA]</scope>
    <source>
        <strain evidence="2 3">DSM 22548</strain>
    </source>
</reference>